<dbReference type="Gene3D" id="1.10.286.20">
    <property type="match status" value="1"/>
</dbReference>
<dbReference type="Gene3D" id="3.10.50.30">
    <property type="entry name" value="Transcription elongation factor, GreA/GreB, C-terminal domain"/>
    <property type="match status" value="1"/>
</dbReference>
<dbReference type="PANTHER" id="PTHR30437:SF5">
    <property type="entry name" value="REGULATOR OF NUCLEOSIDE DIPHOSPHATE KINASE"/>
    <property type="match status" value="1"/>
</dbReference>
<evidence type="ECO:0008006" key="5">
    <source>
        <dbReference type="Google" id="ProtNLM"/>
    </source>
</evidence>
<dbReference type="AlphaFoldDB" id="A0A1E5XP77"/>
<dbReference type="Proteomes" id="UP000095463">
    <property type="component" value="Unassembled WGS sequence"/>
</dbReference>
<evidence type="ECO:0000313" key="4">
    <source>
        <dbReference type="Proteomes" id="UP000095463"/>
    </source>
</evidence>
<accession>A0A1E5XP77</accession>
<dbReference type="Pfam" id="PF01272">
    <property type="entry name" value="GreA_GreB"/>
    <property type="match status" value="1"/>
</dbReference>
<organism evidence="3 4">
    <name type="scientific">Devosia insulae DS-56</name>
    <dbReference type="NCBI Taxonomy" id="1116389"/>
    <lineage>
        <taxon>Bacteria</taxon>
        <taxon>Pseudomonadati</taxon>
        <taxon>Pseudomonadota</taxon>
        <taxon>Alphaproteobacteria</taxon>
        <taxon>Hyphomicrobiales</taxon>
        <taxon>Devosiaceae</taxon>
        <taxon>Devosia</taxon>
    </lineage>
</organism>
<proteinExistence type="predicted"/>
<dbReference type="InterPro" id="IPR036953">
    <property type="entry name" value="GreA/GreB_C_sf"/>
</dbReference>
<dbReference type="InterPro" id="IPR023459">
    <property type="entry name" value="Tscrpt_elong_fac_GreA/B_fam"/>
</dbReference>
<protein>
    <recommendedName>
        <fullName evidence="5">Nucleoside diphosphate kinase regulator</fullName>
    </recommendedName>
</protein>
<feature type="domain" description="Transcription elongation factor GreA/GreB C-terminal" evidence="1">
    <location>
        <begin position="59"/>
        <end position="131"/>
    </location>
</feature>
<comment type="caution">
    <text evidence="3">The sequence shown here is derived from an EMBL/GenBank/DDBJ whole genome shotgun (WGS) entry which is preliminary data.</text>
</comment>
<dbReference type="NCBIfam" id="NF004396">
    <property type="entry name" value="PRK05753.1"/>
    <property type="match status" value="1"/>
</dbReference>
<gene>
    <name evidence="3" type="ORF">VW23_021520</name>
</gene>
<evidence type="ECO:0000259" key="2">
    <source>
        <dbReference type="Pfam" id="PF14760"/>
    </source>
</evidence>
<reference evidence="3 4" key="1">
    <citation type="journal article" date="2015" name="Genome Announc.">
        <title>Genome Assemblies of Three Soil-Associated Devosia species: D. insulae, D. limi, and D. soli.</title>
        <authorList>
            <person name="Hassan Y.I."/>
            <person name="Lepp D."/>
            <person name="Zhou T."/>
        </authorList>
    </citation>
    <scope>NUCLEOTIDE SEQUENCE [LARGE SCALE GENOMIC DNA]</scope>
    <source>
        <strain evidence="3 4">DS-56</strain>
    </source>
</reference>
<dbReference type="SUPFAM" id="SSF54534">
    <property type="entry name" value="FKBP-like"/>
    <property type="match status" value="1"/>
</dbReference>
<dbReference type="OrthoDB" id="192847at2"/>
<evidence type="ECO:0000259" key="1">
    <source>
        <dbReference type="Pfam" id="PF01272"/>
    </source>
</evidence>
<dbReference type="GO" id="GO:0032784">
    <property type="term" value="P:regulation of DNA-templated transcription elongation"/>
    <property type="evidence" value="ECO:0007669"/>
    <property type="project" value="InterPro"/>
</dbReference>
<dbReference type="EMBL" id="LAJE02000210">
    <property type="protein sequence ID" value="OEO30407.1"/>
    <property type="molecule type" value="Genomic_DNA"/>
</dbReference>
<sequence length="134" mass="14487">MQSMRRYDLQPRIVLSEDDHRKLIALALAGSGHSSDAADDLLYEIERARVVPTPKLGSSIVRMGSTVTYRPDNGAERTVQLVYPVDADISQGKISVLTPVGTALIGLDVGQSITWEARDGHKHVLTVLAVAPQA</sequence>
<dbReference type="GO" id="GO:0006354">
    <property type="term" value="P:DNA-templated transcription elongation"/>
    <property type="evidence" value="ECO:0007669"/>
    <property type="project" value="TreeGrafter"/>
</dbReference>
<dbReference type="GO" id="GO:0003677">
    <property type="term" value="F:DNA binding"/>
    <property type="evidence" value="ECO:0007669"/>
    <property type="project" value="InterPro"/>
</dbReference>
<dbReference type="InterPro" id="IPR029462">
    <property type="entry name" value="Rnk_N"/>
</dbReference>
<dbReference type="GO" id="GO:0070063">
    <property type="term" value="F:RNA polymerase binding"/>
    <property type="evidence" value="ECO:0007669"/>
    <property type="project" value="InterPro"/>
</dbReference>
<keyword evidence="4" id="KW-1185">Reference proteome</keyword>
<name>A0A1E5XP77_9HYPH</name>
<dbReference type="PANTHER" id="PTHR30437">
    <property type="entry name" value="TRANSCRIPTION ELONGATION FACTOR GREA"/>
    <property type="match status" value="1"/>
</dbReference>
<dbReference type="InterPro" id="IPR001437">
    <property type="entry name" value="Tscrpt_elong_fac_GreA/B_C"/>
</dbReference>
<evidence type="ECO:0000313" key="3">
    <source>
        <dbReference type="EMBL" id="OEO30407.1"/>
    </source>
</evidence>
<dbReference type="RefSeq" id="WP_055882866.1">
    <property type="nucleotide sequence ID" value="NZ_LAJE02000210.1"/>
</dbReference>
<feature type="domain" description="Regulator of nucleoside diphosphate kinase N-terminal" evidence="2">
    <location>
        <begin position="11"/>
        <end position="51"/>
    </location>
</feature>
<dbReference type="Pfam" id="PF14760">
    <property type="entry name" value="Rnk_N"/>
    <property type="match status" value="1"/>
</dbReference>